<reference evidence="1" key="2">
    <citation type="submission" date="2023-12" db="EMBL/GenBank/DDBJ databases">
        <authorList>
            <person name="Sun Q."/>
            <person name="Inoue M."/>
        </authorList>
    </citation>
    <scope>NUCLEOTIDE SEQUENCE</scope>
    <source>
        <strain evidence="1">JCM 14265</strain>
    </source>
</reference>
<evidence type="ECO:0000313" key="1">
    <source>
        <dbReference type="EMBL" id="GAA0541342.1"/>
    </source>
</evidence>
<dbReference type="Proteomes" id="UP001501425">
    <property type="component" value="Unassembled WGS sequence"/>
</dbReference>
<dbReference type="AlphaFoldDB" id="A0AAV3SS30"/>
<sequence>MVTNTWSVSATKTNSLIDQLKATELPDVDYVVEASAIVRRDPSRVRENTEPGANELLSEVEVVSEFSPRRRPLTVEVLKGARLSSLTIQFADFSFHTCALLSPFEDWSLSCSALSSPSR</sequence>
<evidence type="ECO:0000313" key="2">
    <source>
        <dbReference type="Proteomes" id="UP001501425"/>
    </source>
</evidence>
<reference evidence="1" key="1">
    <citation type="journal article" date="2014" name="Int. J. Syst. Evol. Microbiol.">
        <title>Complete genome sequence of Corynebacterium casei LMG S-19264T (=DSM 44701T), isolated from a smear-ripened cheese.</title>
        <authorList>
            <consortium name="US DOE Joint Genome Institute (JGI-PGF)"/>
            <person name="Walter F."/>
            <person name="Albersmeier A."/>
            <person name="Kalinowski J."/>
            <person name="Ruckert C."/>
        </authorList>
    </citation>
    <scope>NUCLEOTIDE SEQUENCE</scope>
    <source>
        <strain evidence="1">JCM 14265</strain>
    </source>
</reference>
<comment type="caution">
    <text evidence="1">The sequence shown here is derived from an EMBL/GenBank/DDBJ whole genome shotgun (WGS) entry which is preliminary data.</text>
</comment>
<gene>
    <name evidence="1" type="ORF">GCM10008994_15530</name>
</gene>
<protein>
    <submittedName>
        <fullName evidence="1">Uncharacterized protein</fullName>
    </submittedName>
</protein>
<proteinExistence type="predicted"/>
<name>A0AAV3SS30_9EURY</name>
<accession>A0AAV3SS30</accession>
<dbReference type="EMBL" id="BAAADQ010000006">
    <property type="protein sequence ID" value="GAA0541342.1"/>
    <property type="molecule type" value="Genomic_DNA"/>
</dbReference>
<organism evidence="1 2">
    <name type="scientific">Halorubrum ejinorense</name>
    <dbReference type="NCBI Taxonomy" id="425309"/>
    <lineage>
        <taxon>Archaea</taxon>
        <taxon>Methanobacteriati</taxon>
        <taxon>Methanobacteriota</taxon>
        <taxon>Stenosarchaea group</taxon>
        <taxon>Halobacteria</taxon>
        <taxon>Halobacteriales</taxon>
        <taxon>Haloferacaceae</taxon>
        <taxon>Halorubrum</taxon>
    </lineage>
</organism>